<gene>
    <name evidence="4" type="ORF">HNQ96_000659</name>
</gene>
<dbReference type="InterPro" id="IPR011032">
    <property type="entry name" value="GroES-like_sf"/>
</dbReference>
<dbReference type="Pfam" id="PF08240">
    <property type="entry name" value="ADH_N"/>
    <property type="match status" value="1"/>
</dbReference>
<dbReference type="SUPFAM" id="SSF51735">
    <property type="entry name" value="NAD(P)-binding Rossmann-fold domains"/>
    <property type="match status" value="1"/>
</dbReference>
<reference evidence="4 5" key="1">
    <citation type="submission" date="2020-08" db="EMBL/GenBank/DDBJ databases">
        <title>Genomic Encyclopedia of Type Strains, Phase IV (KMG-IV): sequencing the most valuable type-strain genomes for metagenomic binning, comparative biology and taxonomic classification.</title>
        <authorList>
            <person name="Goeker M."/>
        </authorList>
    </citation>
    <scope>NUCLEOTIDE SEQUENCE [LARGE SCALE GENOMIC DNA]</scope>
    <source>
        <strain evidence="4 5">DSM 17454</strain>
    </source>
</reference>
<dbReference type="CDD" id="cd08266">
    <property type="entry name" value="Zn_ADH_like1"/>
    <property type="match status" value="1"/>
</dbReference>
<evidence type="ECO:0000313" key="5">
    <source>
        <dbReference type="Proteomes" id="UP000532373"/>
    </source>
</evidence>
<dbReference type="Gene3D" id="3.90.180.10">
    <property type="entry name" value="Medium-chain alcohol dehydrogenases, catalytic domain"/>
    <property type="match status" value="1"/>
</dbReference>
<dbReference type="PANTHER" id="PTHR48106:SF13">
    <property type="entry name" value="QUINONE OXIDOREDUCTASE-RELATED"/>
    <property type="match status" value="1"/>
</dbReference>
<dbReference type="EMBL" id="JACHGI010000001">
    <property type="protein sequence ID" value="MBB6464812.1"/>
    <property type="molecule type" value="Genomic_DNA"/>
</dbReference>
<dbReference type="AlphaFoldDB" id="A0A8E2BBH6"/>
<dbReference type="InterPro" id="IPR020843">
    <property type="entry name" value="ER"/>
</dbReference>
<evidence type="ECO:0000256" key="1">
    <source>
        <dbReference type="ARBA" id="ARBA00022857"/>
    </source>
</evidence>
<dbReference type="SMART" id="SM00829">
    <property type="entry name" value="PKS_ER"/>
    <property type="match status" value="1"/>
</dbReference>
<dbReference type="GO" id="GO:0005829">
    <property type="term" value="C:cytosol"/>
    <property type="evidence" value="ECO:0007669"/>
    <property type="project" value="TreeGrafter"/>
</dbReference>
<name>A0A8E2BBH6_9HYPH</name>
<dbReference type="RefSeq" id="WP_184767366.1">
    <property type="nucleotide sequence ID" value="NZ_JACHGI010000001.1"/>
</dbReference>
<dbReference type="InterPro" id="IPR013149">
    <property type="entry name" value="ADH-like_C"/>
</dbReference>
<dbReference type="GO" id="GO:0003960">
    <property type="term" value="F:quinone reductase (NADPH) activity"/>
    <property type="evidence" value="ECO:0007669"/>
    <property type="project" value="TreeGrafter"/>
</dbReference>
<accession>A0A8E2BBH6</accession>
<evidence type="ECO:0000256" key="2">
    <source>
        <dbReference type="ARBA" id="ARBA00023002"/>
    </source>
</evidence>
<dbReference type="EC" id="1.1.1.1" evidence="4"/>
<evidence type="ECO:0000313" key="4">
    <source>
        <dbReference type="EMBL" id="MBB6464812.1"/>
    </source>
</evidence>
<dbReference type="PANTHER" id="PTHR48106">
    <property type="entry name" value="QUINONE OXIDOREDUCTASE PIG3-RELATED"/>
    <property type="match status" value="1"/>
</dbReference>
<dbReference type="Proteomes" id="UP000532373">
    <property type="component" value="Unassembled WGS sequence"/>
</dbReference>
<keyword evidence="2 4" id="KW-0560">Oxidoreductase</keyword>
<feature type="domain" description="Enoyl reductase (ER)" evidence="3">
    <location>
        <begin position="5"/>
        <end position="339"/>
    </location>
</feature>
<protein>
    <submittedName>
        <fullName evidence="4">Alcohol dehydrogenase</fullName>
        <ecNumber evidence="4">1.1.1.1</ecNumber>
    </submittedName>
</protein>
<dbReference type="GO" id="GO:0035925">
    <property type="term" value="F:mRNA 3'-UTR AU-rich region binding"/>
    <property type="evidence" value="ECO:0007669"/>
    <property type="project" value="TreeGrafter"/>
</dbReference>
<proteinExistence type="predicted"/>
<keyword evidence="1" id="KW-0521">NADP</keyword>
<organism evidence="4 5">
    <name type="scientific">Aminobacter carboxidus</name>
    <dbReference type="NCBI Taxonomy" id="376165"/>
    <lineage>
        <taxon>Bacteria</taxon>
        <taxon>Pseudomonadati</taxon>
        <taxon>Pseudomonadota</taxon>
        <taxon>Alphaproteobacteria</taxon>
        <taxon>Hyphomicrobiales</taxon>
        <taxon>Phyllobacteriaceae</taxon>
        <taxon>Aminobacter</taxon>
    </lineage>
</organism>
<comment type="caution">
    <text evidence="4">The sequence shown here is derived from an EMBL/GenBank/DDBJ whole genome shotgun (WGS) entry which is preliminary data.</text>
</comment>
<dbReference type="GO" id="GO:0004022">
    <property type="term" value="F:alcohol dehydrogenase (NAD+) activity"/>
    <property type="evidence" value="ECO:0007669"/>
    <property type="project" value="UniProtKB-EC"/>
</dbReference>
<dbReference type="InterPro" id="IPR036291">
    <property type="entry name" value="NAD(P)-bd_dom_sf"/>
</dbReference>
<sequence length="342" mass="36673">MRALQLVEDRRLEQVDIAPPPPPGLGEVTLRIKAVALNHIDVWGWRGMAFAKRKLPLVIGAEASGQVDEVGPGVTGLAPGQLVSIYGARTCGLCRPCREGRDNLCEHVSGVHGFHLDGFAQEKINLPARLLVPAPPGVDAIGAAVAPVTFGTVEHMLFDNAKLEPGETILIHAGGSGIGSAAIQLAKKMGCTVITTVGSNDKIEKAKALGADHVINYREDRFEGVVRKLTKKKGVDVVFEHVGKDTWAGSMFSLKRGGRLVTCGSTSGVSTEINLMMLFQQQLKLLGSFGCRMENMADAMQKMAAGLVKPIIDTEVDFTSIDTALKRMEGRDVFGKIILRID</sequence>
<dbReference type="Pfam" id="PF00107">
    <property type="entry name" value="ADH_zinc_N"/>
    <property type="match status" value="1"/>
</dbReference>
<dbReference type="SUPFAM" id="SSF50129">
    <property type="entry name" value="GroES-like"/>
    <property type="match status" value="1"/>
</dbReference>
<evidence type="ECO:0000259" key="3">
    <source>
        <dbReference type="SMART" id="SM00829"/>
    </source>
</evidence>
<dbReference type="InterPro" id="IPR013154">
    <property type="entry name" value="ADH-like_N"/>
</dbReference>
<dbReference type="GO" id="GO:0070402">
    <property type="term" value="F:NADPH binding"/>
    <property type="evidence" value="ECO:0007669"/>
    <property type="project" value="TreeGrafter"/>
</dbReference>